<comment type="caution">
    <text evidence="1">The sequence shown here is derived from an EMBL/GenBank/DDBJ whole genome shotgun (WGS) entry which is preliminary data.</text>
</comment>
<dbReference type="Proteomes" id="UP000194565">
    <property type="component" value="Unassembled WGS sequence"/>
</dbReference>
<proteinExistence type="predicted"/>
<dbReference type="EMBL" id="JOMM01000036">
    <property type="protein sequence ID" value="OUI85204.1"/>
    <property type="molecule type" value="Genomic_DNA"/>
</dbReference>
<dbReference type="AlphaFoldDB" id="A0A252A6L9"/>
<reference evidence="1 2" key="1">
    <citation type="submission" date="2014-06" db="EMBL/GenBank/DDBJ databases">
        <authorList>
            <person name="Ju J."/>
            <person name="Zhang J."/>
        </authorList>
    </citation>
    <scope>NUCLEOTIDE SEQUENCE [LARGE SCALE GENOMIC DNA]</scope>
    <source>
        <strain evidence="1">DmW_042</strain>
    </source>
</reference>
<organism evidence="1 2">
    <name type="scientific">Acetobacter tropicalis</name>
    <dbReference type="NCBI Taxonomy" id="104102"/>
    <lineage>
        <taxon>Bacteria</taxon>
        <taxon>Pseudomonadati</taxon>
        <taxon>Pseudomonadota</taxon>
        <taxon>Alphaproteobacteria</taxon>
        <taxon>Acetobacterales</taxon>
        <taxon>Acetobacteraceae</taxon>
        <taxon>Acetobacter</taxon>
    </lineage>
</organism>
<evidence type="ECO:0000313" key="1">
    <source>
        <dbReference type="EMBL" id="OUI85204.1"/>
    </source>
</evidence>
<evidence type="ECO:0000313" key="2">
    <source>
        <dbReference type="Proteomes" id="UP000194565"/>
    </source>
</evidence>
<gene>
    <name evidence="1" type="ORF">HC62_11550</name>
</gene>
<accession>A0A252A6L9</accession>
<name>A0A252A6L9_9PROT</name>
<protein>
    <submittedName>
        <fullName evidence="1">Uncharacterized protein</fullName>
    </submittedName>
</protein>
<sequence length="91" mass="11061">MIRRTYYLELANRLQTELKFSTDVRNKILFETGMLIDPIADNWHKSCFEIILKYTGKDNSWLEKFIETQFQFFECLKYFQLGRPDLIILEK</sequence>